<name>A0A0D3H409_9ORYZ</name>
<feature type="compositionally biased region" description="Basic residues" evidence="1">
    <location>
        <begin position="59"/>
        <end position="68"/>
    </location>
</feature>
<reference evidence="2" key="1">
    <citation type="journal article" date="2009" name="Rice">
        <title>De Novo Next Generation Sequencing of Plant Genomes.</title>
        <authorList>
            <person name="Rounsley S."/>
            <person name="Marri P.R."/>
            <person name="Yu Y."/>
            <person name="He R."/>
            <person name="Sisneros N."/>
            <person name="Goicoechea J.L."/>
            <person name="Lee S.J."/>
            <person name="Angelova A."/>
            <person name="Kudrna D."/>
            <person name="Luo M."/>
            <person name="Affourtit J."/>
            <person name="Desany B."/>
            <person name="Knight J."/>
            <person name="Niazi F."/>
            <person name="Egholm M."/>
            <person name="Wing R.A."/>
        </authorList>
    </citation>
    <scope>NUCLEOTIDE SEQUENCE [LARGE SCALE GENOMIC DNA]</scope>
    <source>
        <strain evidence="2">cv. IRGC 105608</strain>
    </source>
</reference>
<protein>
    <submittedName>
        <fullName evidence="2">Uncharacterized protein</fullName>
    </submittedName>
</protein>
<dbReference type="AlphaFoldDB" id="A0A0D3H409"/>
<evidence type="ECO:0000313" key="3">
    <source>
        <dbReference type="Proteomes" id="UP000026960"/>
    </source>
</evidence>
<keyword evidence="3" id="KW-1185">Reference proteome</keyword>
<evidence type="ECO:0000256" key="1">
    <source>
        <dbReference type="SAM" id="MobiDB-lite"/>
    </source>
</evidence>
<dbReference type="EnsemblPlants" id="OBART09G01860.1">
    <property type="protein sequence ID" value="OBART09G01860.1"/>
    <property type="gene ID" value="OBART09G01860"/>
</dbReference>
<proteinExistence type="predicted"/>
<evidence type="ECO:0000313" key="2">
    <source>
        <dbReference type="EnsemblPlants" id="OBART09G01860.1"/>
    </source>
</evidence>
<organism evidence="2">
    <name type="scientific">Oryza barthii</name>
    <dbReference type="NCBI Taxonomy" id="65489"/>
    <lineage>
        <taxon>Eukaryota</taxon>
        <taxon>Viridiplantae</taxon>
        <taxon>Streptophyta</taxon>
        <taxon>Embryophyta</taxon>
        <taxon>Tracheophyta</taxon>
        <taxon>Spermatophyta</taxon>
        <taxon>Magnoliopsida</taxon>
        <taxon>Liliopsida</taxon>
        <taxon>Poales</taxon>
        <taxon>Poaceae</taxon>
        <taxon>BOP clade</taxon>
        <taxon>Oryzoideae</taxon>
        <taxon>Oryzeae</taxon>
        <taxon>Oryzinae</taxon>
        <taxon>Oryza</taxon>
    </lineage>
</organism>
<reference evidence="2" key="2">
    <citation type="submission" date="2015-03" db="UniProtKB">
        <authorList>
            <consortium name="EnsemblPlants"/>
        </authorList>
    </citation>
    <scope>IDENTIFICATION</scope>
</reference>
<dbReference type="PaxDb" id="65489-OBART09G01860.1"/>
<dbReference type="HOGENOM" id="CLU_1899402_0_0_1"/>
<feature type="compositionally biased region" description="Low complexity" evidence="1">
    <location>
        <begin position="8"/>
        <end position="36"/>
    </location>
</feature>
<sequence length="134" mass="14135">MGRRRQRSAAAAGVEAVARGGAETVARGGAETVARGGSAGEGAGQRERERAAAGMVEVRHRRRGKHRQGGGQAVAKKRGWVESKRRRRGADAGEEERTGWSARPTVCSGEGLGVDDGVQALIHVLIQLTMWIVG</sequence>
<accession>A0A0D3H409</accession>
<dbReference type="Proteomes" id="UP000026960">
    <property type="component" value="Chromosome 9"/>
</dbReference>
<feature type="region of interest" description="Disordered" evidence="1">
    <location>
        <begin position="1"/>
        <end position="105"/>
    </location>
</feature>
<feature type="compositionally biased region" description="Basic and acidic residues" evidence="1">
    <location>
        <begin position="79"/>
        <end position="98"/>
    </location>
</feature>
<dbReference type="Gramene" id="OBART09G01860.1">
    <property type="protein sequence ID" value="OBART09G01860.1"/>
    <property type="gene ID" value="OBART09G01860"/>
</dbReference>